<evidence type="ECO:0000313" key="7">
    <source>
        <dbReference type="Proteomes" id="UP000215361"/>
    </source>
</evidence>
<dbReference type="AlphaFoldDB" id="A0A133MU44"/>
<evidence type="ECO:0000256" key="1">
    <source>
        <dbReference type="ARBA" id="ARBA00004690"/>
    </source>
</evidence>
<dbReference type="UniPathway" id="UPA00579">
    <property type="reaction ID" value="UER00640"/>
</dbReference>
<comment type="pathway">
    <text evidence="1 5">Pyrimidine metabolism; UMP biosynthesis via salvage pathway; UMP from uridine: step 1/1.</text>
</comment>
<evidence type="ECO:0000256" key="2">
    <source>
        <dbReference type="ARBA" id="ARBA00022679"/>
    </source>
</evidence>
<dbReference type="Gene3D" id="3.40.50.300">
    <property type="entry name" value="P-loop containing nucleotide triphosphate hydrolases"/>
    <property type="match status" value="1"/>
</dbReference>
<dbReference type="InterPro" id="IPR027417">
    <property type="entry name" value="P-loop_NTPase"/>
</dbReference>
<dbReference type="Proteomes" id="UP000215361">
    <property type="component" value="Unassembled WGS sequence"/>
</dbReference>
<sequence>MKPYIVGVAGGSASGKTEIVKTLKKHFEDKIEIIEHDNYYFAHDDLTMEERASLNYDHPQSFETDLLIEHVKKIINNEEINIPTYDFTIHTRSSDTLKKVPKPIVIVEGILVLENEELRNLMDMKVFVDCDGDVRLKRRITRDVVERDRTIESILTQYMETVKPMHELFVEPSKKFADLIVPKGGKNKVAIEVLINHLATKL</sequence>
<organism evidence="6 7">
    <name type="scientific">Finegoldia magna</name>
    <name type="common">Peptostreptococcus magnus</name>
    <dbReference type="NCBI Taxonomy" id="1260"/>
    <lineage>
        <taxon>Bacteria</taxon>
        <taxon>Bacillati</taxon>
        <taxon>Bacillota</taxon>
        <taxon>Tissierellia</taxon>
        <taxon>Tissierellales</taxon>
        <taxon>Peptoniphilaceae</taxon>
        <taxon>Finegoldia</taxon>
    </lineage>
</organism>
<dbReference type="RefSeq" id="WP_002836878.1">
    <property type="nucleotide sequence ID" value="NZ_CABKMR010000001.1"/>
</dbReference>
<keyword evidence="5" id="KW-0963">Cytoplasm</keyword>
<comment type="subcellular location">
    <subcellularLocation>
        <location evidence="5">Cytoplasm</location>
    </subcellularLocation>
</comment>
<evidence type="ECO:0000256" key="3">
    <source>
        <dbReference type="ARBA" id="ARBA00022741"/>
    </source>
</evidence>
<dbReference type="GO" id="GO:0005737">
    <property type="term" value="C:cytoplasm"/>
    <property type="evidence" value="ECO:0007669"/>
    <property type="project" value="UniProtKB-SubCell"/>
</dbReference>
<reference evidence="7" key="1">
    <citation type="submission" date="2017-04" db="EMBL/GenBank/DDBJ databases">
        <title>Finegoldia magna isolated from orthopedic joint implant-associated infections.</title>
        <authorList>
            <person name="Bjorklund S."/>
            <person name="Bruggemann H."/>
            <person name="Jensen A."/>
            <person name="Hellmark B."/>
            <person name="Soderquist B."/>
        </authorList>
    </citation>
    <scope>NUCLEOTIDE SEQUENCE [LARGE SCALE GENOMIC DNA]</scope>
    <source>
        <strain evidence="7">08T492</strain>
    </source>
</reference>
<evidence type="ECO:0000256" key="5">
    <source>
        <dbReference type="RuleBase" id="RU003825"/>
    </source>
</evidence>
<dbReference type="NCBIfam" id="TIGR00235">
    <property type="entry name" value="udk"/>
    <property type="match status" value="1"/>
</dbReference>
<proteinExistence type="inferred from homology"/>
<comment type="similarity">
    <text evidence="5">Belongs to the uridine kinase family.</text>
</comment>
<keyword evidence="3 5" id="KW-0547">Nucleotide-binding</keyword>
<protein>
    <recommendedName>
        <fullName evidence="5">Uridine kinase</fullName>
        <ecNumber evidence="5">2.7.1.48</ecNumber>
    </recommendedName>
</protein>
<dbReference type="GO" id="GO:0004849">
    <property type="term" value="F:uridine kinase activity"/>
    <property type="evidence" value="ECO:0007669"/>
    <property type="project" value="UniProtKB-EC"/>
</dbReference>
<dbReference type="PANTHER" id="PTHR10285">
    <property type="entry name" value="URIDINE KINASE"/>
    <property type="match status" value="1"/>
</dbReference>
<dbReference type="GO" id="GO:0044206">
    <property type="term" value="P:UMP salvage"/>
    <property type="evidence" value="ECO:0007669"/>
    <property type="project" value="UniProtKB-UniPathway"/>
</dbReference>
<dbReference type="EMBL" id="NDYI01000023">
    <property type="protein sequence ID" value="OXZ36868.1"/>
    <property type="molecule type" value="Genomic_DNA"/>
</dbReference>
<dbReference type="NCBIfam" id="NF004018">
    <property type="entry name" value="PRK05480.1"/>
    <property type="match status" value="1"/>
</dbReference>
<dbReference type="UniPathway" id="UPA00574">
    <property type="reaction ID" value="UER00637"/>
</dbReference>
<comment type="catalytic activity">
    <reaction evidence="5">
        <text>uridine + ATP = UMP + ADP + H(+)</text>
        <dbReference type="Rhea" id="RHEA:16825"/>
        <dbReference type="ChEBI" id="CHEBI:15378"/>
        <dbReference type="ChEBI" id="CHEBI:16704"/>
        <dbReference type="ChEBI" id="CHEBI:30616"/>
        <dbReference type="ChEBI" id="CHEBI:57865"/>
        <dbReference type="ChEBI" id="CHEBI:456216"/>
        <dbReference type="EC" id="2.7.1.48"/>
    </reaction>
</comment>
<dbReference type="PRINTS" id="PR00988">
    <property type="entry name" value="URIDINKINASE"/>
</dbReference>
<accession>A0A133MU44</accession>
<comment type="pathway">
    <text evidence="5">Pyrimidine metabolism; CTP biosynthesis via salvage pathway; CTP from cytidine: step 1/3.</text>
</comment>
<dbReference type="OMA" id="TVKPMHE"/>
<evidence type="ECO:0000256" key="4">
    <source>
        <dbReference type="ARBA" id="ARBA00022777"/>
    </source>
</evidence>
<comment type="caution">
    <text evidence="6">The sequence shown here is derived from an EMBL/GenBank/DDBJ whole genome shotgun (WGS) entry which is preliminary data.</text>
</comment>
<dbReference type="InterPro" id="IPR006083">
    <property type="entry name" value="PRK/URK"/>
</dbReference>
<dbReference type="GO" id="GO:0044211">
    <property type="term" value="P:CTP salvage"/>
    <property type="evidence" value="ECO:0007669"/>
    <property type="project" value="UniProtKB-UniPathway"/>
</dbReference>
<dbReference type="GO" id="GO:0005524">
    <property type="term" value="F:ATP binding"/>
    <property type="evidence" value="ECO:0007669"/>
    <property type="project" value="UniProtKB-KW"/>
</dbReference>
<keyword evidence="4 5" id="KW-0418">Kinase</keyword>
<dbReference type="EC" id="2.7.1.48" evidence="5"/>
<gene>
    <name evidence="6" type="ORF">B9N56_07955</name>
</gene>
<dbReference type="SUPFAM" id="SSF52540">
    <property type="entry name" value="P-loop containing nucleoside triphosphate hydrolases"/>
    <property type="match status" value="1"/>
</dbReference>
<comment type="catalytic activity">
    <reaction evidence="5">
        <text>cytidine + ATP = CMP + ADP + H(+)</text>
        <dbReference type="Rhea" id="RHEA:24674"/>
        <dbReference type="ChEBI" id="CHEBI:15378"/>
        <dbReference type="ChEBI" id="CHEBI:17562"/>
        <dbReference type="ChEBI" id="CHEBI:30616"/>
        <dbReference type="ChEBI" id="CHEBI:60377"/>
        <dbReference type="ChEBI" id="CHEBI:456216"/>
        <dbReference type="EC" id="2.7.1.48"/>
    </reaction>
</comment>
<keyword evidence="5" id="KW-0067">ATP-binding</keyword>
<keyword evidence="2 5" id="KW-0808">Transferase</keyword>
<dbReference type="InterPro" id="IPR000764">
    <property type="entry name" value="Uridine_kinase-like"/>
</dbReference>
<dbReference type="Pfam" id="PF00485">
    <property type="entry name" value="PRK"/>
    <property type="match status" value="1"/>
</dbReference>
<dbReference type="CDD" id="cd02023">
    <property type="entry name" value="UMPK"/>
    <property type="match status" value="1"/>
</dbReference>
<evidence type="ECO:0000313" key="6">
    <source>
        <dbReference type="EMBL" id="OXZ36868.1"/>
    </source>
</evidence>
<name>A0A133MU44_FINMA</name>